<dbReference type="EMBL" id="CP123443">
    <property type="protein sequence ID" value="WGK68939.1"/>
    <property type="molecule type" value="Genomic_DNA"/>
</dbReference>
<dbReference type="NCBIfam" id="NF047368">
    <property type="entry name" value="collar_FlbB"/>
    <property type="match status" value="1"/>
</dbReference>
<evidence type="ECO:0000313" key="3">
    <source>
        <dbReference type="Proteomes" id="UP001228690"/>
    </source>
</evidence>
<evidence type="ECO:0000256" key="1">
    <source>
        <dbReference type="SAM" id="Coils"/>
    </source>
</evidence>
<organism evidence="2 3">
    <name type="scientific">Candidatus Haliotispira prima</name>
    <dbReference type="NCBI Taxonomy" id="3034016"/>
    <lineage>
        <taxon>Bacteria</taxon>
        <taxon>Pseudomonadati</taxon>
        <taxon>Spirochaetota</taxon>
        <taxon>Spirochaetia</taxon>
        <taxon>Spirochaetales</taxon>
        <taxon>Spirochaetaceae</taxon>
        <taxon>Candidatus Haliotispira</taxon>
    </lineage>
</organism>
<name>A0ABY8MG20_9SPIO</name>
<reference evidence="2 3" key="1">
    <citation type="submission" date="2023-04" db="EMBL/GenBank/DDBJ databases">
        <title>Spirochaete genome identified in red abalone sample constitutes a novel genus.</title>
        <authorList>
            <person name="Sharma S.P."/>
            <person name="Purcell C.M."/>
            <person name="Hyde J.R."/>
            <person name="Severin A.J."/>
        </authorList>
    </citation>
    <scope>NUCLEOTIDE SEQUENCE [LARGE SCALE GENOMIC DNA]</scope>
    <source>
        <strain evidence="2 3">SP-2023</strain>
    </source>
</reference>
<keyword evidence="1" id="KW-0175">Coiled coil</keyword>
<accession>A0ABY8MG20</accession>
<feature type="coiled-coil region" evidence="1">
    <location>
        <begin position="68"/>
        <end position="130"/>
    </location>
</feature>
<evidence type="ECO:0000313" key="2">
    <source>
        <dbReference type="EMBL" id="WGK68939.1"/>
    </source>
</evidence>
<protein>
    <recommendedName>
        <fullName evidence="4">Flagellar protein FlbB</fullName>
    </recommendedName>
</protein>
<dbReference type="RefSeq" id="WP_326927126.1">
    <property type="nucleotide sequence ID" value="NZ_CP123443.1"/>
</dbReference>
<dbReference type="Proteomes" id="UP001228690">
    <property type="component" value="Chromosome"/>
</dbReference>
<sequence>MANTLTKSMLLLLLILLIMIGGLVIFDWLGLVSLRREFAPVLRLVGLNAPTDSGSSQGLDAGEDGLNDARLRQQLESLEIKRKNLDETEKKLLRRLDELEERELEITRAEEQLQQQLSALEERENLYRDRNVKIEQIARNFSGMPPAQAVAQMNEMDALLVVDVLRAADRIAVEENTNSLVSYWVSQMPSKRGAEVNQFLVEKP</sequence>
<dbReference type="InterPro" id="IPR058225">
    <property type="entry name" value="FlbB-like"/>
</dbReference>
<keyword evidence="3" id="KW-1185">Reference proteome</keyword>
<proteinExistence type="predicted"/>
<gene>
    <name evidence="2" type="ORF">P0082_10700</name>
</gene>
<evidence type="ECO:0008006" key="4">
    <source>
        <dbReference type="Google" id="ProtNLM"/>
    </source>
</evidence>